<protein>
    <submittedName>
        <fullName evidence="1">Uncharacterized protein</fullName>
    </submittedName>
</protein>
<dbReference type="EMBL" id="HBUF01449605">
    <property type="protein sequence ID" value="CAG6743552.1"/>
    <property type="molecule type" value="Transcribed_RNA"/>
</dbReference>
<evidence type="ECO:0000313" key="1">
    <source>
        <dbReference type="EMBL" id="CAG6743551.1"/>
    </source>
</evidence>
<organism evidence="1">
    <name type="scientific">Cacopsylla melanoneura</name>
    <dbReference type="NCBI Taxonomy" id="428564"/>
    <lineage>
        <taxon>Eukaryota</taxon>
        <taxon>Metazoa</taxon>
        <taxon>Ecdysozoa</taxon>
        <taxon>Arthropoda</taxon>
        <taxon>Hexapoda</taxon>
        <taxon>Insecta</taxon>
        <taxon>Pterygota</taxon>
        <taxon>Neoptera</taxon>
        <taxon>Paraneoptera</taxon>
        <taxon>Hemiptera</taxon>
        <taxon>Sternorrhyncha</taxon>
        <taxon>Psylloidea</taxon>
        <taxon>Psyllidae</taxon>
        <taxon>Psyllinae</taxon>
        <taxon>Cacopsylla</taxon>
    </lineage>
</organism>
<accession>A0A8D8ZBZ6</accession>
<sequence>MTGEIHPRAVSCFVLIPSLHDGQFCGNVFQNVCVGEIVNRQGNHINSHIQQQKKSRCRSRCPVSDVVLDLFTSRHVLRAESHHQGNEDTCFAFIPYSKERSIY</sequence>
<dbReference type="EMBL" id="HBUF01449604">
    <property type="protein sequence ID" value="CAG6743551.1"/>
    <property type="molecule type" value="Transcribed_RNA"/>
</dbReference>
<name>A0A8D8ZBZ6_9HEMI</name>
<dbReference type="AlphaFoldDB" id="A0A8D8ZBZ6"/>
<proteinExistence type="predicted"/>
<reference evidence="1" key="1">
    <citation type="submission" date="2021-05" db="EMBL/GenBank/DDBJ databases">
        <authorList>
            <person name="Alioto T."/>
            <person name="Alioto T."/>
            <person name="Gomez Garrido J."/>
        </authorList>
    </citation>
    <scope>NUCLEOTIDE SEQUENCE</scope>
</reference>